<evidence type="ECO:0000256" key="1">
    <source>
        <dbReference type="ARBA" id="ARBA00005724"/>
    </source>
</evidence>
<dbReference type="Gene3D" id="1.25.10.10">
    <property type="entry name" value="Leucine-rich Repeat Variant"/>
    <property type="match status" value="1"/>
</dbReference>
<dbReference type="SUPFAM" id="SSF48371">
    <property type="entry name" value="ARM repeat"/>
    <property type="match status" value="2"/>
</dbReference>
<evidence type="ECO:0000313" key="8">
    <source>
        <dbReference type="Proteomes" id="UP000093000"/>
    </source>
</evidence>
<dbReference type="Pfam" id="PF25267">
    <property type="entry name" value="TANGO6_N"/>
    <property type="match status" value="1"/>
</dbReference>
<feature type="domain" description="RNA polymerase II assembly factor Rtp1 C-terminal" evidence="4">
    <location>
        <begin position="760"/>
        <end position="870"/>
    </location>
</feature>
<name>A0A1C7NPT0_9FUNG</name>
<feature type="domain" description="RNA polymerase II assembly factor Rtp1 C-terminal" evidence="3">
    <location>
        <begin position="966"/>
        <end position="998"/>
    </location>
</feature>
<accession>A0A1C7NPT0</accession>
<organism evidence="7 8">
    <name type="scientific">Choanephora cucurbitarum</name>
    <dbReference type="NCBI Taxonomy" id="101091"/>
    <lineage>
        <taxon>Eukaryota</taxon>
        <taxon>Fungi</taxon>
        <taxon>Fungi incertae sedis</taxon>
        <taxon>Mucoromycota</taxon>
        <taxon>Mucoromycotina</taxon>
        <taxon>Mucoromycetes</taxon>
        <taxon>Mucorales</taxon>
        <taxon>Mucorineae</taxon>
        <taxon>Choanephoraceae</taxon>
        <taxon>Choanephoroideae</taxon>
        <taxon>Choanephora</taxon>
    </lineage>
</organism>
<evidence type="ECO:0000259" key="4">
    <source>
        <dbReference type="Pfam" id="PF10363"/>
    </source>
</evidence>
<evidence type="ECO:0000259" key="3">
    <source>
        <dbReference type="Pfam" id="PF10304"/>
    </source>
</evidence>
<dbReference type="GO" id="GO:0009306">
    <property type="term" value="P:protein secretion"/>
    <property type="evidence" value="ECO:0007669"/>
    <property type="project" value="TreeGrafter"/>
</dbReference>
<dbReference type="PANTHER" id="PTHR20959:SF1">
    <property type="entry name" value="TRANSPORT AND GOLGI ORGANIZATION PROTEIN 6 HOMOLOG"/>
    <property type="match status" value="1"/>
</dbReference>
<protein>
    <submittedName>
        <fullName evidence="7">Transport and Golgi organization protein 6</fullName>
    </submittedName>
</protein>
<dbReference type="InterPro" id="IPR057347">
    <property type="entry name" value="TANGO6_N"/>
</dbReference>
<dbReference type="Pfam" id="PF23565">
    <property type="entry name" value="ARM_TANGO6"/>
    <property type="match status" value="1"/>
</dbReference>
<dbReference type="InterPro" id="IPR011989">
    <property type="entry name" value="ARM-like"/>
</dbReference>
<evidence type="ECO:0000313" key="7">
    <source>
        <dbReference type="EMBL" id="OBZ91122.1"/>
    </source>
</evidence>
<dbReference type="AlphaFoldDB" id="A0A1C7NPT0"/>
<dbReference type="InterPro" id="IPR039600">
    <property type="entry name" value="TANGO6/Rtp1"/>
</dbReference>
<proteinExistence type="inferred from homology"/>
<dbReference type="Pfam" id="PF10304">
    <property type="entry name" value="RTP1_C2"/>
    <property type="match status" value="1"/>
</dbReference>
<comment type="caution">
    <text evidence="7">The sequence shown here is derived from an EMBL/GenBank/DDBJ whole genome shotgun (WGS) entry which is preliminary data.</text>
</comment>
<dbReference type="InterPro" id="IPR021133">
    <property type="entry name" value="HEAT_type_2"/>
</dbReference>
<sequence length="1017" mass="113985">MSRHEQDKAHLKECLVKAHQLVGEKVEIREEGSIEETLSNRLEQLQLEVDQTDPRKSFVDQCMNVLLKIQTALLDVCISGGNNNKTRSWHLAHLALLENQSDRDYLGVRDFRLIHTLLQVIISWGFYPCFLPGVGVPLSKRVKSGYTNHELLSKAEEDQEESRQISTESLYSLLKLVTPLVDLIAQSEKVPSSKTFTTVSSILMNRHLPDLYAALLELAYVPNSQLKKDVVSTAHTLIPAAITPGNLLTRQTTQQIGLKREERDKCARMFVWLFDRSDLSRALESLMSLLGTSSLHPVPNWLRTICGRFLSRTLLKPKGVSIVLEFTIGHVEQLQLVQLESIAKLILSVPQQMASVESYYAIIAPQLLELLEKQSLSTPTCQAVTFIIGRIIAKHTDLAKTYIVDPIVGPLLAAWNRQEHDTNSADTFDTLALSEEKLSTLLYMLHRVMIGGEPSPDIVQAFLSSSIACLYHLYEFTVQSKTSLKETVLDLLSTYFRITTTADAIRELKRILLDPVDLHGLRVAYFAPGPSGGVVLRLRKKLKPLAGNELPVNAGVLVEFMEKSEDVNLCGDFFVFLLNEYSSLQARKPDPRLVLLILHLIMGMLDTLGPTILAKPTQILSFANNIVQDHVDRLKGHDSNKSPAKKSQFPDFTNIVSQEDLEALEDQEQFSAEDDIESLILAINLLRAVMHENDELSDQAVQLLQASVDPLKQLEKHPFELVQESVHEVLLAITSHLSAQAMSNMKGSKDSSLEASKEKYRQAMKSLQDDLLPIRAHGMGMLKEMALAKDPLVSSGDGLSQLLDIFIRLVQDEDSYIYLNAVKGLSAMTDAYGNDIIKKLGAIYGDDKQKLDNRLRIGEALLQTIQRCGDALGKYVHTLIPPLETVLAKRQEDSHLRVSALSILSMACQTCPVALSAQMSELIDWVLNILEIEKTAEVRRAATVLILSLFRGLSSQTLYEYPAESLKRTYRTLRYIEETDPDELARYQARVALSDLDAIMRGELFKNQSPKNIIRFK</sequence>
<reference evidence="7 8" key="1">
    <citation type="submission" date="2016-03" db="EMBL/GenBank/DDBJ databases">
        <title>Choanephora cucurbitarum.</title>
        <authorList>
            <person name="Min B."/>
            <person name="Park H."/>
            <person name="Park J.-H."/>
            <person name="Shin H.-D."/>
            <person name="Choi I.-G."/>
        </authorList>
    </citation>
    <scope>NUCLEOTIDE SEQUENCE [LARGE SCALE GENOMIC DNA]</scope>
    <source>
        <strain evidence="7 8">KUS-F28377</strain>
    </source>
</reference>
<dbReference type="OrthoDB" id="39591at2759"/>
<dbReference type="Proteomes" id="UP000093000">
    <property type="component" value="Unassembled WGS sequence"/>
</dbReference>
<evidence type="ECO:0000256" key="2">
    <source>
        <dbReference type="PROSITE-ProRule" id="PRU00103"/>
    </source>
</evidence>
<gene>
    <name evidence="7" type="primary">TANGO6</name>
    <name evidence="7" type="ORF">A0J61_00828</name>
</gene>
<dbReference type="InterPro" id="IPR019451">
    <property type="entry name" value="Rtp1_C1"/>
</dbReference>
<feature type="domain" description="TANGO6 N-terminal" evidence="6">
    <location>
        <begin position="10"/>
        <end position="312"/>
    </location>
</feature>
<dbReference type="InterPro" id="IPR019414">
    <property type="entry name" value="Rtp1_C2"/>
</dbReference>
<dbReference type="Pfam" id="PF10363">
    <property type="entry name" value="RTP1_C1"/>
    <property type="match status" value="1"/>
</dbReference>
<dbReference type="InterPro" id="IPR057407">
    <property type="entry name" value="HEAT_TANGO6"/>
</dbReference>
<dbReference type="InParanoid" id="A0A1C7NPT0"/>
<comment type="similarity">
    <text evidence="1">Belongs to the Tango6 family.</text>
</comment>
<dbReference type="EMBL" id="LUGH01000021">
    <property type="protein sequence ID" value="OBZ91122.1"/>
    <property type="molecule type" value="Genomic_DNA"/>
</dbReference>
<dbReference type="PROSITE" id="PS50077">
    <property type="entry name" value="HEAT_REPEAT"/>
    <property type="match status" value="1"/>
</dbReference>
<keyword evidence="8" id="KW-1185">Reference proteome</keyword>
<evidence type="ECO:0000259" key="6">
    <source>
        <dbReference type="Pfam" id="PF25267"/>
    </source>
</evidence>
<dbReference type="PANTHER" id="PTHR20959">
    <property type="entry name" value="TRANSPORT AND GOLGI ORGANIZATION PROTEIN 6 FAMILY MEMBER"/>
    <property type="match status" value="1"/>
</dbReference>
<feature type="repeat" description="HEAT" evidence="2">
    <location>
        <begin position="802"/>
        <end position="840"/>
    </location>
</feature>
<dbReference type="InterPro" id="IPR016024">
    <property type="entry name" value="ARM-type_fold"/>
</dbReference>
<dbReference type="STRING" id="101091.A0A1C7NPT0"/>
<evidence type="ECO:0000259" key="5">
    <source>
        <dbReference type="Pfam" id="PF23565"/>
    </source>
</evidence>
<feature type="domain" description="TANGO6 HEAT repeat" evidence="5">
    <location>
        <begin position="314"/>
        <end position="542"/>
    </location>
</feature>